<dbReference type="Proteomes" id="UP000759131">
    <property type="component" value="Unassembled WGS sequence"/>
</dbReference>
<evidence type="ECO:0000313" key="2">
    <source>
        <dbReference type="Proteomes" id="UP000759131"/>
    </source>
</evidence>
<sequence length="160" mass="18354">MRWCFDFPTNVKQREQSIECVESDETQSSGHHFPINSANFNLRLLHKLGDYSPSIKLHKLGDYSPSINNTKVWEINLPMKHLMTSLETTDDGNDEKRQQSQIFAKDSLDRFGDDLFEILLSYISHLKTDSVTNVCPNSSRGQSSGVLWTSISRRAFSKRN</sequence>
<dbReference type="EMBL" id="OC861921">
    <property type="protein sequence ID" value="CAD7629819.1"/>
    <property type="molecule type" value="Genomic_DNA"/>
</dbReference>
<reference evidence="1" key="1">
    <citation type="submission" date="2020-11" db="EMBL/GenBank/DDBJ databases">
        <authorList>
            <person name="Tran Van P."/>
        </authorList>
    </citation>
    <scope>NUCLEOTIDE SEQUENCE</scope>
</reference>
<proteinExistence type="predicted"/>
<keyword evidence="2" id="KW-1185">Reference proteome</keyword>
<name>A0A7R9KVJ1_9ACAR</name>
<accession>A0A7R9KVJ1</accession>
<protein>
    <submittedName>
        <fullName evidence="1">Uncharacterized protein</fullName>
    </submittedName>
</protein>
<evidence type="ECO:0000313" key="1">
    <source>
        <dbReference type="EMBL" id="CAD7629819.1"/>
    </source>
</evidence>
<organism evidence="1">
    <name type="scientific">Medioppia subpectinata</name>
    <dbReference type="NCBI Taxonomy" id="1979941"/>
    <lineage>
        <taxon>Eukaryota</taxon>
        <taxon>Metazoa</taxon>
        <taxon>Ecdysozoa</taxon>
        <taxon>Arthropoda</taxon>
        <taxon>Chelicerata</taxon>
        <taxon>Arachnida</taxon>
        <taxon>Acari</taxon>
        <taxon>Acariformes</taxon>
        <taxon>Sarcoptiformes</taxon>
        <taxon>Oribatida</taxon>
        <taxon>Brachypylina</taxon>
        <taxon>Oppioidea</taxon>
        <taxon>Oppiidae</taxon>
        <taxon>Medioppia</taxon>
    </lineage>
</organism>
<dbReference type="EMBL" id="CAJPIZ010007346">
    <property type="protein sequence ID" value="CAG2110249.1"/>
    <property type="molecule type" value="Genomic_DNA"/>
</dbReference>
<gene>
    <name evidence="1" type="ORF">OSB1V03_LOCUS10234</name>
</gene>
<dbReference type="AlphaFoldDB" id="A0A7R9KVJ1"/>